<evidence type="ECO:0000313" key="2">
    <source>
        <dbReference type="EMBL" id="CAJ2500127.1"/>
    </source>
</evidence>
<dbReference type="PROSITE" id="PS50835">
    <property type="entry name" value="IG_LIKE"/>
    <property type="match status" value="1"/>
</dbReference>
<feature type="domain" description="Ig-like" evidence="1">
    <location>
        <begin position="215"/>
        <end position="258"/>
    </location>
</feature>
<dbReference type="PANTHER" id="PTHR37017">
    <property type="entry name" value="AB HYDROLASE-1 DOMAIN-CONTAINING PROTEIN-RELATED"/>
    <property type="match status" value="1"/>
</dbReference>
<dbReference type="SUPFAM" id="SSF53474">
    <property type="entry name" value="alpha/beta-Hydrolases"/>
    <property type="match status" value="1"/>
</dbReference>
<dbReference type="InterPro" id="IPR052897">
    <property type="entry name" value="Sec-Metab_Biosynth_Hydrolase"/>
</dbReference>
<dbReference type="InterPro" id="IPR029058">
    <property type="entry name" value="AB_hydrolase_fold"/>
</dbReference>
<organism evidence="2 3">
    <name type="scientific">Anthostomella pinea</name>
    <dbReference type="NCBI Taxonomy" id="933095"/>
    <lineage>
        <taxon>Eukaryota</taxon>
        <taxon>Fungi</taxon>
        <taxon>Dikarya</taxon>
        <taxon>Ascomycota</taxon>
        <taxon>Pezizomycotina</taxon>
        <taxon>Sordariomycetes</taxon>
        <taxon>Xylariomycetidae</taxon>
        <taxon>Xylariales</taxon>
        <taxon>Xylariaceae</taxon>
        <taxon>Anthostomella</taxon>
    </lineage>
</organism>
<dbReference type="Gene3D" id="3.40.50.1820">
    <property type="entry name" value="alpha/beta hydrolase"/>
    <property type="match status" value="1"/>
</dbReference>
<dbReference type="Proteomes" id="UP001295740">
    <property type="component" value="Unassembled WGS sequence"/>
</dbReference>
<protein>
    <submittedName>
        <fullName evidence="2">Uu.00g029800.m01.CDS01</fullName>
    </submittedName>
</protein>
<keyword evidence="3" id="KW-1185">Reference proteome</keyword>
<reference evidence="2" key="1">
    <citation type="submission" date="2023-10" db="EMBL/GenBank/DDBJ databases">
        <authorList>
            <person name="Hackl T."/>
        </authorList>
    </citation>
    <scope>NUCLEOTIDE SEQUENCE</scope>
</reference>
<evidence type="ECO:0000259" key="1">
    <source>
        <dbReference type="PROSITE" id="PS50835"/>
    </source>
</evidence>
<name>A0AAI8V8S6_9PEZI</name>
<comment type="caution">
    <text evidence="2">The sequence shown here is derived from an EMBL/GenBank/DDBJ whole genome shotgun (WGS) entry which is preliminary data.</text>
</comment>
<dbReference type="InterPro" id="IPR007110">
    <property type="entry name" value="Ig-like_dom"/>
</dbReference>
<proteinExistence type="predicted"/>
<sequence>MSKISILIIPGAFGLPELHDPVVRPIADQGHDIRALHMETAGLGSGGARDGHKAPDMYADAALIAREVEVLADAGREIIIVAHSYGGVPMTESTRGLRVAERKKQGKPGGIVRIAYLTALVPAVGMTGAEALTGAAQEDPGRPSTSIDENGWLYYVEFSKEASKSFSDLPAEEGERMVRRFTRQSAAAFGSPLTHAGYNDVPVSYLICENDRVIPAESQRTGIKRIEEASGKKVDITCIDAGHVPISSSPQLVINWIG</sequence>
<accession>A0AAI8V8S6</accession>
<dbReference type="Pfam" id="PF12697">
    <property type="entry name" value="Abhydrolase_6"/>
    <property type="match status" value="1"/>
</dbReference>
<dbReference type="PANTHER" id="PTHR37017:SF13">
    <property type="entry name" value="AB HYDROLASE-1 DOMAIN-CONTAINING PROTEIN"/>
    <property type="match status" value="1"/>
</dbReference>
<dbReference type="EMBL" id="CAUWAG010000003">
    <property type="protein sequence ID" value="CAJ2500127.1"/>
    <property type="molecule type" value="Genomic_DNA"/>
</dbReference>
<dbReference type="InterPro" id="IPR000073">
    <property type="entry name" value="AB_hydrolase_1"/>
</dbReference>
<dbReference type="AlphaFoldDB" id="A0AAI8V8S6"/>
<gene>
    <name evidence="2" type="ORF">KHLLAP_LOCUS595</name>
</gene>
<evidence type="ECO:0000313" key="3">
    <source>
        <dbReference type="Proteomes" id="UP001295740"/>
    </source>
</evidence>